<gene>
    <name evidence="2" type="ORF">T4D_16490</name>
    <name evidence="1" type="ORF">T4D_6622</name>
</gene>
<accession>A0A0V1F7B6</accession>
<dbReference type="EMBL" id="JYDT01000201">
    <property type="protein sequence ID" value="KRY81864.1"/>
    <property type="molecule type" value="Genomic_DNA"/>
</dbReference>
<dbReference type="Proteomes" id="UP000054995">
    <property type="component" value="Unassembled WGS sequence"/>
</dbReference>
<sequence length="296" mass="33519">MDFSCWQSVITINREHTCIRQPRREHVGIREISNGHLIPSNLKFEEYATIDHQLQVMYLISDSEITNSIAKTNGDADNSNESNSDGEQSPVSINEAYNSVQTLFSVSQTQTRAENFLHLGKWKLPGASYLCVELWRCAMSASQNHQTDIPFTSSFWPMYVTQVAKNSRLALLIFTVGYSLRYNSASEDYLLPFTYWPINQFAPTFMRLDKDVDDHSIVQPSSVRPSTNTFSKDSSSQEPLSPLSLLCTQAMMPKDSSSQNFLRVCSASISNFTFLSSHQCLFRRALNYSVISIEAD</sequence>
<reference evidence="2 3" key="1">
    <citation type="submission" date="2015-01" db="EMBL/GenBank/DDBJ databases">
        <title>Evolution of Trichinella species and genotypes.</title>
        <authorList>
            <person name="Korhonen P.K."/>
            <person name="Edoardo P."/>
            <person name="Giuseppe L.R."/>
            <person name="Gasser R.B."/>
        </authorList>
    </citation>
    <scope>NUCLEOTIDE SEQUENCE [LARGE SCALE GENOMIC DNA]</scope>
    <source>
        <strain evidence="2">ISS470</strain>
    </source>
</reference>
<protein>
    <submittedName>
        <fullName evidence="2">Uncharacterized protein</fullName>
    </submittedName>
</protein>
<comment type="caution">
    <text evidence="2">The sequence shown here is derived from an EMBL/GenBank/DDBJ whole genome shotgun (WGS) entry which is preliminary data.</text>
</comment>
<dbReference type="OrthoDB" id="5934394at2759"/>
<proteinExistence type="predicted"/>
<evidence type="ECO:0000313" key="3">
    <source>
        <dbReference type="Proteomes" id="UP000054995"/>
    </source>
</evidence>
<organism evidence="2 3">
    <name type="scientific">Trichinella pseudospiralis</name>
    <name type="common">Parasitic roundworm</name>
    <dbReference type="NCBI Taxonomy" id="6337"/>
    <lineage>
        <taxon>Eukaryota</taxon>
        <taxon>Metazoa</taxon>
        <taxon>Ecdysozoa</taxon>
        <taxon>Nematoda</taxon>
        <taxon>Enoplea</taxon>
        <taxon>Dorylaimia</taxon>
        <taxon>Trichinellida</taxon>
        <taxon>Trichinellidae</taxon>
        <taxon>Trichinella</taxon>
    </lineage>
</organism>
<evidence type="ECO:0000313" key="1">
    <source>
        <dbReference type="EMBL" id="KRY81848.1"/>
    </source>
</evidence>
<keyword evidence="3" id="KW-1185">Reference proteome</keyword>
<dbReference type="EMBL" id="JYDT01000201">
    <property type="protein sequence ID" value="KRY81848.1"/>
    <property type="molecule type" value="Genomic_DNA"/>
</dbReference>
<name>A0A0V1F7B6_TRIPS</name>
<evidence type="ECO:0000313" key="2">
    <source>
        <dbReference type="EMBL" id="KRY81864.1"/>
    </source>
</evidence>